<comment type="subunit">
    <text evidence="6">Part of the 50S ribosomal subunit. Contacts protein L29, and trigger factor when it is bound to the ribosome.</text>
</comment>
<dbReference type="InterPro" id="IPR012677">
    <property type="entry name" value="Nucleotide-bd_a/b_plait_sf"/>
</dbReference>
<accession>A0A9D2B0Q1</accession>
<dbReference type="GO" id="GO:0019843">
    <property type="term" value="F:rRNA binding"/>
    <property type="evidence" value="ECO:0007669"/>
    <property type="project" value="UniProtKB-UniRule"/>
</dbReference>
<dbReference type="Gene3D" id="3.30.70.330">
    <property type="match status" value="1"/>
</dbReference>
<dbReference type="GO" id="GO:0003735">
    <property type="term" value="F:structural constituent of ribosome"/>
    <property type="evidence" value="ECO:0007669"/>
    <property type="project" value="InterPro"/>
</dbReference>
<dbReference type="InterPro" id="IPR013025">
    <property type="entry name" value="Ribosomal_uL23-like"/>
</dbReference>
<reference evidence="7" key="2">
    <citation type="submission" date="2021-04" db="EMBL/GenBank/DDBJ databases">
        <authorList>
            <person name="Gilroy R."/>
        </authorList>
    </citation>
    <scope>NUCLEOTIDE SEQUENCE</scope>
    <source>
        <strain evidence="7">USASDec5-558</strain>
    </source>
</reference>
<keyword evidence="3 6" id="KW-0694">RNA-binding</keyword>
<dbReference type="InterPro" id="IPR012678">
    <property type="entry name" value="Ribosomal_uL23/eL15/eS24_sf"/>
</dbReference>
<dbReference type="SUPFAM" id="SSF54189">
    <property type="entry name" value="Ribosomal proteins S24e, L23 and L15e"/>
    <property type="match status" value="1"/>
</dbReference>
<dbReference type="PANTHER" id="PTHR11620">
    <property type="entry name" value="60S RIBOSOMAL PROTEIN L23A"/>
    <property type="match status" value="1"/>
</dbReference>
<keyword evidence="2 6" id="KW-0699">rRNA-binding</keyword>
<proteinExistence type="inferred from homology"/>
<gene>
    <name evidence="6 7" type="primary">rplW</name>
    <name evidence="7" type="ORF">H9850_01635</name>
</gene>
<dbReference type="NCBIfam" id="NF004359">
    <property type="entry name" value="PRK05738.1-3"/>
    <property type="match status" value="1"/>
</dbReference>
<comment type="function">
    <text evidence="6">One of the early assembly proteins it binds 23S rRNA. One of the proteins that surrounds the polypeptide exit tunnel on the outside of the ribosome. Forms the main docking site for trigger factor binding to the ribosome.</text>
</comment>
<name>A0A9D2B0Q1_9GAMM</name>
<protein>
    <recommendedName>
        <fullName evidence="6">Large ribosomal subunit protein uL23</fullName>
    </recommendedName>
</protein>
<dbReference type="AlphaFoldDB" id="A0A9D2B0Q1"/>
<keyword evidence="5 6" id="KW-0687">Ribonucleoprotein</keyword>
<evidence type="ECO:0000256" key="6">
    <source>
        <dbReference type="HAMAP-Rule" id="MF_01369"/>
    </source>
</evidence>
<comment type="caution">
    <text evidence="7">The sequence shown here is derived from an EMBL/GenBank/DDBJ whole genome shotgun (WGS) entry which is preliminary data.</text>
</comment>
<dbReference type="Proteomes" id="UP000886829">
    <property type="component" value="Unassembled WGS sequence"/>
</dbReference>
<comment type="similarity">
    <text evidence="1 6">Belongs to the universal ribosomal protein uL23 family.</text>
</comment>
<keyword evidence="4 6" id="KW-0689">Ribosomal protein</keyword>
<dbReference type="GO" id="GO:0005840">
    <property type="term" value="C:ribosome"/>
    <property type="evidence" value="ECO:0007669"/>
    <property type="project" value="UniProtKB-KW"/>
</dbReference>
<evidence type="ECO:0000256" key="1">
    <source>
        <dbReference type="ARBA" id="ARBA00006700"/>
    </source>
</evidence>
<evidence type="ECO:0000256" key="5">
    <source>
        <dbReference type="ARBA" id="ARBA00023274"/>
    </source>
</evidence>
<organism evidence="7 8">
    <name type="scientific">Candidatus Anaerobiospirillum pullistercoris</name>
    <dbReference type="NCBI Taxonomy" id="2838452"/>
    <lineage>
        <taxon>Bacteria</taxon>
        <taxon>Pseudomonadati</taxon>
        <taxon>Pseudomonadota</taxon>
        <taxon>Gammaproteobacteria</taxon>
        <taxon>Aeromonadales</taxon>
        <taxon>Succinivibrionaceae</taxon>
        <taxon>Anaerobiospirillum</taxon>
    </lineage>
</organism>
<dbReference type="EMBL" id="DXEV01000032">
    <property type="protein sequence ID" value="HIX56156.1"/>
    <property type="molecule type" value="Genomic_DNA"/>
</dbReference>
<evidence type="ECO:0000256" key="4">
    <source>
        <dbReference type="ARBA" id="ARBA00022980"/>
    </source>
</evidence>
<dbReference type="FunFam" id="3.30.70.330:FF:000001">
    <property type="entry name" value="50S ribosomal protein L23"/>
    <property type="match status" value="1"/>
</dbReference>
<evidence type="ECO:0000256" key="3">
    <source>
        <dbReference type="ARBA" id="ARBA00022884"/>
    </source>
</evidence>
<dbReference type="NCBIfam" id="NF004363">
    <property type="entry name" value="PRK05738.2-4"/>
    <property type="match status" value="1"/>
</dbReference>
<dbReference type="GO" id="GO:1990904">
    <property type="term" value="C:ribonucleoprotein complex"/>
    <property type="evidence" value="ECO:0007669"/>
    <property type="project" value="UniProtKB-KW"/>
</dbReference>
<evidence type="ECO:0000313" key="8">
    <source>
        <dbReference type="Proteomes" id="UP000886829"/>
    </source>
</evidence>
<dbReference type="Pfam" id="PF00276">
    <property type="entry name" value="Ribosomal_L23"/>
    <property type="match status" value="1"/>
</dbReference>
<dbReference type="GO" id="GO:0006412">
    <property type="term" value="P:translation"/>
    <property type="evidence" value="ECO:0007669"/>
    <property type="project" value="UniProtKB-UniRule"/>
</dbReference>
<evidence type="ECO:0000313" key="7">
    <source>
        <dbReference type="EMBL" id="HIX56156.1"/>
    </source>
</evidence>
<reference evidence="7" key="1">
    <citation type="journal article" date="2021" name="PeerJ">
        <title>Extensive microbial diversity within the chicken gut microbiome revealed by metagenomics and culture.</title>
        <authorList>
            <person name="Gilroy R."/>
            <person name="Ravi A."/>
            <person name="Getino M."/>
            <person name="Pursley I."/>
            <person name="Horton D.L."/>
            <person name="Alikhan N.F."/>
            <person name="Baker D."/>
            <person name="Gharbi K."/>
            <person name="Hall N."/>
            <person name="Watson M."/>
            <person name="Adriaenssens E.M."/>
            <person name="Foster-Nyarko E."/>
            <person name="Jarju S."/>
            <person name="Secka A."/>
            <person name="Antonio M."/>
            <person name="Oren A."/>
            <person name="Chaudhuri R.R."/>
            <person name="La Ragione R."/>
            <person name="Hildebrand F."/>
            <person name="Pallen M.J."/>
        </authorList>
    </citation>
    <scope>NUCLEOTIDE SEQUENCE</scope>
    <source>
        <strain evidence="7">USASDec5-558</strain>
    </source>
</reference>
<sequence>MINSRLMNILRAPIITEKSALASEKHNCFVFKVLPDATKLEIKQAVESNFSNVKVGSVHTLNVQGKKRRSAHGIGVRSNWKKAYVTLSEGTIDFSAQSAGKESK</sequence>
<evidence type="ECO:0000256" key="2">
    <source>
        <dbReference type="ARBA" id="ARBA00022730"/>
    </source>
</evidence>
<dbReference type="HAMAP" id="MF_01369_B">
    <property type="entry name" value="Ribosomal_uL23_B"/>
    <property type="match status" value="1"/>
</dbReference>